<keyword evidence="1" id="KW-0812">Transmembrane</keyword>
<keyword evidence="1" id="KW-1133">Transmembrane helix</keyword>
<sequence>MAVTGRTVLLALLGLVFVVLRPQQSSVWLWLALVGVLVALDLLSAPSPKKLALSREPVESVRLGESTTTSLLVRNPTGRTLHALIRDAWQPSAGAGRDRHDARIPGGETRRLTTTLSPTRRGDRRADRVTVRSFGPMGLAARQRSFELPGFVRCLPPFASRKHLPSKLAQLRQIDGRSAVRIRGQGTEFDSLRDYVDGDDVRSIDWRATARRQHPVVRTWQPERDRRIILVLDTSRTSAGRIDDMPRLDSAMDAALLLTAVASRAGDRVDLIAGDRTVRGRVIGKSDRSELLHSMVTTMAPLEAVLLEANWNTLAGAVNSLTRRRSLVVLLTPLEPAALEEGLLPVLPGLTKHHRVVVASVADRSVVQAAAHRDGIAQTYEAAAAERTMQQRARTTSALSRLGATVIDEPADKLPVALVDHYLLLKRRGLL</sequence>
<evidence type="ECO:0000259" key="2">
    <source>
        <dbReference type="Pfam" id="PF01882"/>
    </source>
</evidence>
<feature type="domain" description="DUF58" evidence="2">
    <location>
        <begin position="192"/>
        <end position="364"/>
    </location>
</feature>
<protein>
    <submittedName>
        <fullName evidence="3">Uncharacterized protein (DUF58 family)</fullName>
    </submittedName>
</protein>
<gene>
    <name evidence="3" type="ORF">FB459_3137</name>
</gene>
<accession>A0A542EJQ4</accession>
<dbReference type="Proteomes" id="UP000320806">
    <property type="component" value="Unassembled WGS sequence"/>
</dbReference>
<name>A0A542EJQ4_9MICO</name>
<dbReference type="Pfam" id="PF01882">
    <property type="entry name" value="DUF58"/>
    <property type="match status" value="1"/>
</dbReference>
<proteinExistence type="predicted"/>
<organism evidence="3 4">
    <name type="scientific">Yimella lutea</name>
    <dbReference type="NCBI Taxonomy" id="587872"/>
    <lineage>
        <taxon>Bacteria</taxon>
        <taxon>Bacillati</taxon>
        <taxon>Actinomycetota</taxon>
        <taxon>Actinomycetes</taxon>
        <taxon>Micrococcales</taxon>
        <taxon>Dermacoccaceae</taxon>
        <taxon>Yimella</taxon>
    </lineage>
</organism>
<dbReference type="OrthoDB" id="845740at2"/>
<keyword evidence="4" id="KW-1185">Reference proteome</keyword>
<dbReference type="AlphaFoldDB" id="A0A542EJQ4"/>
<evidence type="ECO:0000313" key="4">
    <source>
        <dbReference type="Proteomes" id="UP000320806"/>
    </source>
</evidence>
<comment type="caution">
    <text evidence="3">The sequence shown here is derived from an EMBL/GenBank/DDBJ whole genome shotgun (WGS) entry which is preliminary data.</text>
</comment>
<evidence type="ECO:0000313" key="3">
    <source>
        <dbReference type="EMBL" id="TQJ15580.1"/>
    </source>
</evidence>
<reference evidence="3 4" key="1">
    <citation type="submission" date="2019-06" db="EMBL/GenBank/DDBJ databases">
        <title>Sequencing the genomes of 1000 actinobacteria strains.</title>
        <authorList>
            <person name="Klenk H.-P."/>
        </authorList>
    </citation>
    <scope>NUCLEOTIDE SEQUENCE [LARGE SCALE GENOMIC DNA]</scope>
    <source>
        <strain evidence="3 4">DSM 19828</strain>
    </source>
</reference>
<dbReference type="EMBL" id="VFMO01000001">
    <property type="protein sequence ID" value="TQJ15580.1"/>
    <property type="molecule type" value="Genomic_DNA"/>
</dbReference>
<keyword evidence="1" id="KW-0472">Membrane</keyword>
<dbReference type="RefSeq" id="WP_141929092.1">
    <property type="nucleotide sequence ID" value="NZ_BAABCI010000001.1"/>
</dbReference>
<feature type="transmembrane region" description="Helical" evidence="1">
    <location>
        <begin position="28"/>
        <end position="45"/>
    </location>
</feature>
<dbReference type="PANTHER" id="PTHR33608">
    <property type="entry name" value="BLL2464 PROTEIN"/>
    <property type="match status" value="1"/>
</dbReference>
<dbReference type="InterPro" id="IPR002881">
    <property type="entry name" value="DUF58"/>
</dbReference>
<dbReference type="PANTHER" id="PTHR33608:SF3">
    <property type="entry name" value="SLR2013 PROTEIN"/>
    <property type="match status" value="1"/>
</dbReference>
<evidence type="ECO:0000256" key="1">
    <source>
        <dbReference type="SAM" id="Phobius"/>
    </source>
</evidence>